<feature type="domain" description="Ribbon-helix-helix protein CopG" evidence="1">
    <location>
        <begin position="6"/>
        <end position="44"/>
    </location>
</feature>
<evidence type="ECO:0000313" key="2">
    <source>
        <dbReference type="EMBL" id="GAH69097.1"/>
    </source>
</evidence>
<sequence>MGTDVKRTTIYVDARLHKALRVKAAEMDRSISELVNEAVRLSLAEDLEDLAAFDERTGEPNLRFEDVLKDLK</sequence>
<dbReference type="InterPro" id="IPR002145">
    <property type="entry name" value="CopG"/>
</dbReference>
<dbReference type="EMBL" id="BARU01034916">
    <property type="protein sequence ID" value="GAH69097.1"/>
    <property type="molecule type" value="Genomic_DNA"/>
</dbReference>
<accession>X1HI10</accession>
<dbReference type="CDD" id="cd21631">
    <property type="entry name" value="RHH_CopG_NikR-like"/>
    <property type="match status" value="1"/>
</dbReference>
<evidence type="ECO:0000259" key="1">
    <source>
        <dbReference type="Pfam" id="PF01402"/>
    </source>
</evidence>
<dbReference type="InterPro" id="IPR013321">
    <property type="entry name" value="Arc_rbn_hlx_hlx"/>
</dbReference>
<dbReference type="AlphaFoldDB" id="X1HI10"/>
<protein>
    <recommendedName>
        <fullName evidence="1">Ribbon-helix-helix protein CopG domain-containing protein</fullName>
    </recommendedName>
</protein>
<proteinExistence type="predicted"/>
<dbReference type="InterPro" id="IPR010985">
    <property type="entry name" value="Ribbon_hlx_hlx"/>
</dbReference>
<comment type="caution">
    <text evidence="2">The sequence shown here is derived from an EMBL/GenBank/DDBJ whole genome shotgun (WGS) entry which is preliminary data.</text>
</comment>
<dbReference type="Gene3D" id="1.10.1220.10">
    <property type="entry name" value="Met repressor-like"/>
    <property type="match status" value="1"/>
</dbReference>
<gene>
    <name evidence="2" type="ORF">S03H2_54739</name>
</gene>
<dbReference type="SUPFAM" id="SSF47598">
    <property type="entry name" value="Ribbon-helix-helix"/>
    <property type="match status" value="1"/>
</dbReference>
<name>X1HI10_9ZZZZ</name>
<feature type="non-terminal residue" evidence="2">
    <location>
        <position position="72"/>
    </location>
</feature>
<reference evidence="2" key="1">
    <citation type="journal article" date="2014" name="Front. Microbiol.">
        <title>High frequency of phylogenetically diverse reductive dehalogenase-homologous genes in deep subseafloor sedimentary metagenomes.</title>
        <authorList>
            <person name="Kawai M."/>
            <person name="Futagami T."/>
            <person name="Toyoda A."/>
            <person name="Takaki Y."/>
            <person name="Nishi S."/>
            <person name="Hori S."/>
            <person name="Arai W."/>
            <person name="Tsubouchi T."/>
            <person name="Morono Y."/>
            <person name="Uchiyama I."/>
            <person name="Ito T."/>
            <person name="Fujiyama A."/>
            <person name="Inagaki F."/>
            <person name="Takami H."/>
        </authorList>
    </citation>
    <scope>NUCLEOTIDE SEQUENCE</scope>
    <source>
        <strain evidence="2">Expedition CK06-06</strain>
    </source>
</reference>
<organism evidence="2">
    <name type="scientific">marine sediment metagenome</name>
    <dbReference type="NCBI Taxonomy" id="412755"/>
    <lineage>
        <taxon>unclassified sequences</taxon>
        <taxon>metagenomes</taxon>
        <taxon>ecological metagenomes</taxon>
    </lineage>
</organism>
<dbReference type="GO" id="GO:0006355">
    <property type="term" value="P:regulation of DNA-templated transcription"/>
    <property type="evidence" value="ECO:0007669"/>
    <property type="project" value="InterPro"/>
</dbReference>
<dbReference type="Pfam" id="PF01402">
    <property type="entry name" value="RHH_1"/>
    <property type="match status" value="1"/>
</dbReference>